<organism evidence="2">
    <name type="scientific">viral metagenome</name>
    <dbReference type="NCBI Taxonomy" id="1070528"/>
    <lineage>
        <taxon>unclassified sequences</taxon>
        <taxon>metagenomes</taxon>
        <taxon>organismal metagenomes</taxon>
    </lineage>
</organism>
<protein>
    <submittedName>
        <fullName evidence="2">Uncharacterized protein</fullName>
    </submittedName>
</protein>
<evidence type="ECO:0000313" key="1">
    <source>
        <dbReference type="EMBL" id="QJA76769.1"/>
    </source>
</evidence>
<dbReference type="EMBL" id="MT142712">
    <property type="protein sequence ID" value="QJA87515.1"/>
    <property type="molecule type" value="Genomic_DNA"/>
</dbReference>
<dbReference type="AlphaFoldDB" id="A0A6M3L277"/>
<accession>A0A6M3L277</accession>
<evidence type="ECO:0000313" key="2">
    <source>
        <dbReference type="EMBL" id="QJA87515.1"/>
    </source>
</evidence>
<name>A0A6M3L277_9ZZZZ</name>
<gene>
    <name evidence="1" type="ORF">MM415A01446_0011</name>
    <name evidence="2" type="ORF">MM415B02974_0006</name>
</gene>
<sequence>MDKVKKILICIYEETLYKWLSIYWYQYLFDKADNPLWISDNKFIDWFERLKCRIKRHPCGSIYYNPGGYEPDYRCSNCGDELG</sequence>
<reference evidence="2" key="1">
    <citation type="submission" date="2020-03" db="EMBL/GenBank/DDBJ databases">
        <title>The deep terrestrial virosphere.</title>
        <authorList>
            <person name="Holmfeldt K."/>
            <person name="Nilsson E."/>
            <person name="Simone D."/>
            <person name="Lopez-Fernandez M."/>
            <person name="Wu X."/>
            <person name="de Brujin I."/>
            <person name="Lundin D."/>
            <person name="Andersson A."/>
            <person name="Bertilsson S."/>
            <person name="Dopson M."/>
        </authorList>
    </citation>
    <scope>NUCLEOTIDE SEQUENCE</scope>
    <source>
        <strain evidence="1">MM415A01446</strain>
        <strain evidence="2">MM415B02974</strain>
    </source>
</reference>
<dbReference type="EMBL" id="MT142242">
    <property type="protein sequence ID" value="QJA76769.1"/>
    <property type="molecule type" value="Genomic_DNA"/>
</dbReference>
<proteinExistence type="predicted"/>